<evidence type="ECO:0000313" key="12">
    <source>
        <dbReference type="Proteomes" id="UP000027161"/>
    </source>
</evidence>
<dbReference type="Pfam" id="PF00462">
    <property type="entry name" value="Glutaredoxin"/>
    <property type="match status" value="1"/>
</dbReference>
<evidence type="ECO:0000256" key="3">
    <source>
        <dbReference type="ARBA" id="ARBA00007787"/>
    </source>
</evidence>
<keyword evidence="12" id="KW-1185">Reference proteome</keyword>
<comment type="similarity">
    <text evidence="3 9">Belongs to the glutaredoxin family.</text>
</comment>
<dbReference type="InterPro" id="IPR036249">
    <property type="entry name" value="Thioredoxin-like_sf"/>
</dbReference>
<dbReference type="InterPro" id="IPR014025">
    <property type="entry name" value="Glutaredoxin_subgr"/>
</dbReference>
<dbReference type="GO" id="GO:0005737">
    <property type="term" value="C:cytoplasm"/>
    <property type="evidence" value="ECO:0007669"/>
    <property type="project" value="UniProtKB-SubCell"/>
</dbReference>
<evidence type="ECO:0000256" key="2">
    <source>
        <dbReference type="ARBA" id="ARBA00004496"/>
    </source>
</evidence>
<keyword evidence="6 9" id="KW-0249">Electron transport</keyword>
<dbReference type="PANTHER" id="PTHR46679:SF1">
    <property type="entry name" value="GLUTAREDOXIN-2, MITOCHONDRIAL"/>
    <property type="match status" value="1"/>
</dbReference>
<proteinExistence type="inferred from homology"/>
<dbReference type="GO" id="GO:0015038">
    <property type="term" value="F:glutathione disulfide oxidoreductase activity"/>
    <property type="evidence" value="ECO:0007669"/>
    <property type="project" value="UniProtKB-UniRule"/>
</dbReference>
<feature type="domain" description="Glutaredoxin" evidence="10">
    <location>
        <begin position="9"/>
        <end position="70"/>
    </location>
</feature>
<dbReference type="PRINTS" id="PR00160">
    <property type="entry name" value="GLUTAREDOXIN"/>
</dbReference>
<evidence type="ECO:0000313" key="11">
    <source>
        <dbReference type="EMBL" id="KDO03015.1"/>
    </source>
</evidence>
<dbReference type="NCBIfam" id="TIGR02181">
    <property type="entry name" value="GRX_bact"/>
    <property type="match status" value="1"/>
</dbReference>
<dbReference type="GO" id="GO:0015035">
    <property type="term" value="F:protein-disulfide reductase activity"/>
    <property type="evidence" value="ECO:0007669"/>
    <property type="project" value="TreeGrafter"/>
</dbReference>
<dbReference type="InterPro" id="IPR002109">
    <property type="entry name" value="Glutaredoxin"/>
</dbReference>
<comment type="subcellular location">
    <subcellularLocation>
        <location evidence="2">Cytoplasm</location>
    </subcellularLocation>
</comment>
<accession>A0A8E0WLV4</accession>
<dbReference type="PANTHER" id="PTHR46679">
    <property type="match status" value="1"/>
</dbReference>
<dbReference type="EMBL" id="JFKF01000077">
    <property type="protein sequence ID" value="KDO03015.1"/>
    <property type="molecule type" value="Genomic_DNA"/>
</dbReference>
<protein>
    <recommendedName>
        <fullName evidence="9">Glutaredoxin</fullName>
    </recommendedName>
</protein>
<comment type="function">
    <text evidence="1 9">Has a glutathione-disulfide oxidoreductase activity in the presence of NADPH and glutathione reductase. Reduces low molecular weight disulfides and proteins.</text>
</comment>
<keyword evidence="9" id="KW-0963">Cytoplasm</keyword>
<dbReference type="SUPFAM" id="SSF52833">
    <property type="entry name" value="Thioredoxin-like"/>
    <property type="match status" value="1"/>
</dbReference>
<sequence>MNKAILHTIIIYTLASCPYCIKAKALLDKKNVAYEEIEVSNFAQEEKEKFIKKSGGKKTVPQIFIDNMHVGGCDALFDLEKEGRLDKLLENQPKKTSPAAGA</sequence>
<dbReference type="PROSITE" id="PS51257">
    <property type="entry name" value="PROKAR_LIPOPROTEIN"/>
    <property type="match status" value="1"/>
</dbReference>
<dbReference type="AlphaFoldDB" id="A0A8E0WLV4"/>
<dbReference type="CDD" id="cd03418">
    <property type="entry name" value="GRX_GRXb_1_3_like"/>
    <property type="match status" value="1"/>
</dbReference>
<comment type="subunit">
    <text evidence="4">Monomer.</text>
</comment>
<dbReference type="RefSeq" id="WP_008580632.1">
    <property type="nucleotide sequence ID" value="NZ_CP113531.1"/>
</dbReference>
<keyword evidence="8 9" id="KW-0676">Redox-active center</keyword>
<reference evidence="11 12" key="1">
    <citation type="submission" date="2014-02" db="EMBL/GenBank/DDBJ databases">
        <title>Draft genome sequence of Rickettsia buchneri sp. nov. ISO7T.</title>
        <authorList>
            <person name="Felsheim R.F."/>
            <person name="Kurtti T.J."/>
            <person name="Munderloh U.G."/>
        </authorList>
    </citation>
    <scope>NUCLEOTIDE SEQUENCE [LARGE SCALE GENOMIC DNA]</scope>
    <source>
        <strain evidence="11 12">ISO7</strain>
    </source>
</reference>
<evidence type="ECO:0000259" key="10">
    <source>
        <dbReference type="Pfam" id="PF00462"/>
    </source>
</evidence>
<name>A0A8E0WLV4_9RICK</name>
<evidence type="ECO:0000256" key="1">
    <source>
        <dbReference type="ARBA" id="ARBA00002549"/>
    </source>
</evidence>
<comment type="caution">
    <text evidence="11">The sequence shown here is derived from an EMBL/GenBank/DDBJ whole genome shotgun (WGS) entry which is preliminary data.</text>
</comment>
<evidence type="ECO:0000256" key="5">
    <source>
        <dbReference type="ARBA" id="ARBA00022448"/>
    </source>
</evidence>
<dbReference type="PROSITE" id="PS00195">
    <property type="entry name" value="GLUTAREDOXIN_1"/>
    <property type="match status" value="1"/>
</dbReference>
<dbReference type="InterPro" id="IPR011767">
    <property type="entry name" value="GLR_AS"/>
</dbReference>
<gene>
    <name evidence="11" type="primary">grxC</name>
    <name evidence="11" type="ORF">REISMN_03995</name>
</gene>
<dbReference type="FunFam" id="3.40.30.10:FF:000018">
    <property type="entry name" value="Glutaredoxin"/>
    <property type="match status" value="1"/>
</dbReference>
<keyword evidence="7" id="KW-1015">Disulfide bond</keyword>
<evidence type="ECO:0000256" key="6">
    <source>
        <dbReference type="ARBA" id="ARBA00022982"/>
    </source>
</evidence>
<evidence type="ECO:0000256" key="9">
    <source>
        <dbReference type="RuleBase" id="RU364065"/>
    </source>
</evidence>
<dbReference type="GO" id="GO:0045454">
    <property type="term" value="P:cell redox homeostasis"/>
    <property type="evidence" value="ECO:0007669"/>
    <property type="project" value="InterPro"/>
</dbReference>
<evidence type="ECO:0000256" key="7">
    <source>
        <dbReference type="ARBA" id="ARBA00023157"/>
    </source>
</evidence>
<evidence type="ECO:0000256" key="8">
    <source>
        <dbReference type="ARBA" id="ARBA00023284"/>
    </source>
</evidence>
<dbReference type="InterPro" id="IPR011900">
    <property type="entry name" value="GRX_bact"/>
</dbReference>
<evidence type="ECO:0000256" key="4">
    <source>
        <dbReference type="ARBA" id="ARBA00011245"/>
    </source>
</evidence>
<dbReference type="Gene3D" id="3.40.30.10">
    <property type="entry name" value="Glutaredoxin"/>
    <property type="match status" value="1"/>
</dbReference>
<organism evidence="11 12">
    <name type="scientific">Rickettsia tamurae subsp. buchneri</name>
    <dbReference type="NCBI Taxonomy" id="1462938"/>
    <lineage>
        <taxon>Bacteria</taxon>
        <taxon>Pseudomonadati</taxon>
        <taxon>Pseudomonadota</taxon>
        <taxon>Alphaproteobacteria</taxon>
        <taxon>Rickettsiales</taxon>
        <taxon>Rickettsiaceae</taxon>
        <taxon>Rickettsieae</taxon>
        <taxon>Rickettsia</taxon>
        <taxon>spotted fever group</taxon>
    </lineage>
</organism>
<dbReference type="Proteomes" id="UP000027161">
    <property type="component" value="Unassembled WGS sequence"/>
</dbReference>
<dbReference type="PROSITE" id="PS51354">
    <property type="entry name" value="GLUTAREDOXIN_2"/>
    <property type="match status" value="1"/>
</dbReference>
<keyword evidence="5 9" id="KW-0813">Transport</keyword>